<dbReference type="SUPFAM" id="SSF55469">
    <property type="entry name" value="FMN-dependent nitroreductase-like"/>
    <property type="match status" value="1"/>
</dbReference>
<dbReference type="PANTHER" id="PTHR43673">
    <property type="entry name" value="NAD(P)H NITROREDUCTASE YDGI-RELATED"/>
    <property type="match status" value="1"/>
</dbReference>
<feature type="domain" description="Nitroreductase" evidence="3">
    <location>
        <begin position="7"/>
        <end position="83"/>
    </location>
</feature>
<keyword evidence="2" id="KW-0560">Oxidoreductase</keyword>
<dbReference type="PANTHER" id="PTHR43673:SF10">
    <property type="entry name" value="NADH DEHYDROGENASE_NAD(P)H NITROREDUCTASE XCC3605-RELATED"/>
    <property type="match status" value="1"/>
</dbReference>
<evidence type="ECO:0000313" key="4">
    <source>
        <dbReference type="EMBL" id="GAH55038.1"/>
    </source>
</evidence>
<accession>X1IBV2</accession>
<dbReference type="GO" id="GO:0016491">
    <property type="term" value="F:oxidoreductase activity"/>
    <property type="evidence" value="ECO:0007669"/>
    <property type="project" value="UniProtKB-KW"/>
</dbReference>
<comment type="similarity">
    <text evidence="1">Belongs to the nitroreductase family.</text>
</comment>
<comment type="caution">
    <text evidence="4">The sequence shown here is derived from an EMBL/GenBank/DDBJ whole genome shotgun (WGS) entry which is preliminary data.</text>
</comment>
<dbReference type="InterPro" id="IPR000415">
    <property type="entry name" value="Nitroreductase-like"/>
</dbReference>
<reference evidence="4" key="1">
    <citation type="journal article" date="2014" name="Front. Microbiol.">
        <title>High frequency of phylogenetically diverse reductive dehalogenase-homologous genes in deep subseafloor sedimentary metagenomes.</title>
        <authorList>
            <person name="Kawai M."/>
            <person name="Futagami T."/>
            <person name="Toyoda A."/>
            <person name="Takaki Y."/>
            <person name="Nishi S."/>
            <person name="Hori S."/>
            <person name="Arai W."/>
            <person name="Tsubouchi T."/>
            <person name="Morono Y."/>
            <person name="Uchiyama I."/>
            <person name="Ito T."/>
            <person name="Fujiyama A."/>
            <person name="Inagaki F."/>
            <person name="Takami H."/>
        </authorList>
    </citation>
    <scope>NUCLEOTIDE SEQUENCE</scope>
    <source>
        <strain evidence="4">Expedition CK06-06</strain>
    </source>
</reference>
<evidence type="ECO:0000259" key="3">
    <source>
        <dbReference type="Pfam" id="PF00881"/>
    </source>
</evidence>
<gene>
    <name evidence="4" type="ORF">S03H2_32319</name>
</gene>
<dbReference type="EMBL" id="BARU01019636">
    <property type="protein sequence ID" value="GAH55038.1"/>
    <property type="molecule type" value="Genomic_DNA"/>
</dbReference>
<evidence type="ECO:0000256" key="2">
    <source>
        <dbReference type="ARBA" id="ARBA00023002"/>
    </source>
</evidence>
<proteinExistence type="inferred from homology"/>
<dbReference type="InterPro" id="IPR029479">
    <property type="entry name" value="Nitroreductase"/>
</dbReference>
<sequence>MEVLEAIKTRRSIRKYKSTPVDNKAIELVLEAARWAPSWANSQCWRFIVVRDSNIKDKLADALIAVSDRPNRAADAIRNAPVAIVAFGVGAFAEGTSRAARGAGSEL</sequence>
<dbReference type="Gene3D" id="3.40.109.10">
    <property type="entry name" value="NADH Oxidase"/>
    <property type="match status" value="1"/>
</dbReference>
<organism evidence="4">
    <name type="scientific">marine sediment metagenome</name>
    <dbReference type="NCBI Taxonomy" id="412755"/>
    <lineage>
        <taxon>unclassified sequences</taxon>
        <taxon>metagenomes</taxon>
        <taxon>ecological metagenomes</taxon>
    </lineage>
</organism>
<dbReference type="Pfam" id="PF00881">
    <property type="entry name" value="Nitroreductase"/>
    <property type="match status" value="1"/>
</dbReference>
<name>X1IBV2_9ZZZZ</name>
<evidence type="ECO:0000256" key="1">
    <source>
        <dbReference type="ARBA" id="ARBA00007118"/>
    </source>
</evidence>
<protein>
    <recommendedName>
        <fullName evidence="3">Nitroreductase domain-containing protein</fullName>
    </recommendedName>
</protein>
<dbReference type="AlphaFoldDB" id="X1IBV2"/>